<evidence type="ECO:0000313" key="4">
    <source>
        <dbReference type="Proteomes" id="UP000316184"/>
    </source>
</evidence>
<dbReference type="EMBL" id="VIWX01000007">
    <property type="protein sequence ID" value="TWF92595.1"/>
    <property type="molecule type" value="Genomic_DNA"/>
</dbReference>
<evidence type="ECO:0000259" key="2">
    <source>
        <dbReference type="PROSITE" id="PS50937"/>
    </source>
</evidence>
<dbReference type="RefSeq" id="WP_145745181.1">
    <property type="nucleotide sequence ID" value="NZ_VIWX01000007.1"/>
</dbReference>
<dbReference type="InterPro" id="IPR009061">
    <property type="entry name" value="DNA-bd_dom_put_sf"/>
</dbReference>
<keyword evidence="1 3" id="KW-0238">DNA-binding</keyword>
<dbReference type="OrthoDB" id="4569196at2"/>
<keyword evidence="4" id="KW-1185">Reference proteome</keyword>
<dbReference type="Proteomes" id="UP000316184">
    <property type="component" value="Unassembled WGS sequence"/>
</dbReference>
<dbReference type="SMART" id="SM00422">
    <property type="entry name" value="HTH_MERR"/>
    <property type="match status" value="1"/>
</dbReference>
<feature type="domain" description="HTH merR-type" evidence="2">
    <location>
        <begin position="1"/>
        <end position="71"/>
    </location>
</feature>
<evidence type="ECO:0000256" key="1">
    <source>
        <dbReference type="ARBA" id="ARBA00023125"/>
    </source>
</evidence>
<dbReference type="AlphaFoldDB" id="A0A561TZQ4"/>
<dbReference type="GO" id="GO:0003677">
    <property type="term" value="F:DNA binding"/>
    <property type="evidence" value="ECO:0007669"/>
    <property type="project" value="UniProtKB-KW"/>
</dbReference>
<proteinExistence type="predicted"/>
<dbReference type="PANTHER" id="PTHR30204:SF93">
    <property type="entry name" value="HTH MERR-TYPE DOMAIN-CONTAINING PROTEIN"/>
    <property type="match status" value="1"/>
</dbReference>
<dbReference type="Pfam" id="PF00376">
    <property type="entry name" value="MerR"/>
    <property type="match status" value="1"/>
</dbReference>
<dbReference type="PROSITE" id="PS50937">
    <property type="entry name" value="HTH_MERR_2"/>
    <property type="match status" value="1"/>
</dbReference>
<dbReference type="PANTHER" id="PTHR30204">
    <property type="entry name" value="REDOX-CYCLING DRUG-SENSING TRANSCRIPTIONAL ACTIVATOR SOXR"/>
    <property type="match status" value="1"/>
</dbReference>
<dbReference type="InterPro" id="IPR047057">
    <property type="entry name" value="MerR_fam"/>
</dbReference>
<sequence>MSWSTRELAELAGTTVKTVRHYHEIGLLEEPDRAANGYKRYRIKHLIRLLRIRRLTDLGVALSDVPAIESSEESAEETLRSLDAELKVSIERQQQMRDEIKLILEHRSRPDLPQGYDGDVSGMTEMDRTWMMLYSQVFDDDAQALLRESSEDERSDAQREFEALPADADEETRQRLAEAYAPLVRSQFEAVPALEDLATSDVPANSVILHAVVELYNPAQLDVLQRLNALLQISPRDQAGDAPEG</sequence>
<reference evidence="3 4" key="1">
    <citation type="submission" date="2019-06" db="EMBL/GenBank/DDBJ databases">
        <title>Sequencing the genomes of 1000 actinobacteria strains.</title>
        <authorList>
            <person name="Klenk H.-P."/>
        </authorList>
    </citation>
    <scope>NUCLEOTIDE SEQUENCE [LARGE SCALE GENOMIC DNA]</scope>
    <source>
        <strain evidence="3 4">DSM 46699</strain>
    </source>
</reference>
<dbReference type="InterPro" id="IPR000551">
    <property type="entry name" value="MerR-type_HTH_dom"/>
</dbReference>
<dbReference type="Gene3D" id="1.10.1660.10">
    <property type="match status" value="1"/>
</dbReference>
<gene>
    <name evidence="3" type="ORF">FHU35_17238</name>
</gene>
<comment type="caution">
    <text evidence="3">The sequence shown here is derived from an EMBL/GenBank/DDBJ whole genome shotgun (WGS) entry which is preliminary data.</text>
</comment>
<accession>A0A561TZQ4</accession>
<dbReference type="GO" id="GO:0003700">
    <property type="term" value="F:DNA-binding transcription factor activity"/>
    <property type="evidence" value="ECO:0007669"/>
    <property type="project" value="InterPro"/>
</dbReference>
<protein>
    <submittedName>
        <fullName evidence="3">DNA-binding transcriptional MerR regulator</fullName>
    </submittedName>
</protein>
<evidence type="ECO:0000313" key="3">
    <source>
        <dbReference type="EMBL" id="TWF92595.1"/>
    </source>
</evidence>
<organism evidence="3 4">
    <name type="scientific">Saccharopolyspora dendranthemae</name>
    <dbReference type="NCBI Taxonomy" id="1181886"/>
    <lineage>
        <taxon>Bacteria</taxon>
        <taxon>Bacillati</taxon>
        <taxon>Actinomycetota</taxon>
        <taxon>Actinomycetes</taxon>
        <taxon>Pseudonocardiales</taxon>
        <taxon>Pseudonocardiaceae</taxon>
        <taxon>Saccharopolyspora</taxon>
    </lineage>
</organism>
<dbReference type="SUPFAM" id="SSF46955">
    <property type="entry name" value="Putative DNA-binding domain"/>
    <property type="match status" value="1"/>
</dbReference>
<name>A0A561TZQ4_9PSEU</name>